<protein>
    <submittedName>
        <fullName evidence="1">Uncharacterized protein</fullName>
    </submittedName>
</protein>
<accession>A0A6M3LVU2</accession>
<proteinExistence type="predicted"/>
<evidence type="ECO:0000313" key="2">
    <source>
        <dbReference type="EMBL" id="QJI03761.1"/>
    </source>
</evidence>
<reference evidence="1" key="1">
    <citation type="submission" date="2020-03" db="EMBL/GenBank/DDBJ databases">
        <title>The deep terrestrial virosphere.</title>
        <authorList>
            <person name="Holmfeldt K."/>
            <person name="Nilsson E."/>
            <person name="Simone D."/>
            <person name="Lopez-Fernandez M."/>
            <person name="Wu X."/>
            <person name="de Brujin I."/>
            <person name="Lundin D."/>
            <person name="Andersson A."/>
            <person name="Bertilsson S."/>
            <person name="Dopson M."/>
        </authorList>
    </citation>
    <scope>NUCLEOTIDE SEQUENCE</scope>
    <source>
        <strain evidence="1">MM415B06759</strain>
        <strain evidence="2">TM448B04975</strain>
    </source>
</reference>
<sequence length="57" mass="6638">MNQEPIYWVDPYAKKHDKELESHATCVIDGYMWRVDKTGRTYCAGKVKGKEVNNGIY</sequence>
<gene>
    <name evidence="1" type="ORF">MM415B06759_0003</name>
    <name evidence="2" type="ORF">TM448B04975_0001</name>
</gene>
<dbReference type="EMBL" id="MT145117">
    <property type="protein sequence ID" value="QJI03761.1"/>
    <property type="molecule type" value="Genomic_DNA"/>
</dbReference>
<organism evidence="1">
    <name type="scientific">viral metagenome</name>
    <dbReference type="NCBI Taxonomy" id="1070528"/>
    <lineage>
        <taxon>unclassified sequences</taxon>
        <taxon>metagenomes</taxon>
        <taxon>organismal metagenomes</taxon>
    </lineage>
</organism>
<evidence type="ECO:0000313" key="1">
    <source>
        <dbReference type="EMBL" id="QJA97051.1"/>
    </source>
</evidence>
<name>A0A6M3LVU2_9ZZZZ</name>
<dbReference type="EMBL" id="MT143458">
    <property type="protein sequence ID" value="QJA97051.1"/>
    <property type="molecule type" value="Genomic_DNA"/>
</dbReference>
<dbReference type="AlphaFoldDB" id="A0A6M3LVU2"/>